<evidence type="ECO:0000313" key="3">
    <source>
        <dbReference type="Proteomes" id="UP001595975"/>
    </source>
</evidence>
<comment type="caution">
    <text evidence="2">The sequence shown here is derived from an EMBL/GenBank/DDBJ whole genome shotgun (WGS) entry which is preliminary data.</text>
</comment>
<dbReference type="RefSeq" id="WP_380225689.1">
    <property type="nucleotide sequence ID" value="NZ_JBHSOF010000014.1"/>
</dbReference>
<evidence type="ECO:0008006" key="4">
    <source>
        <dbReference type="Google" id="ProtNLM"/>
    </source>
</evidence>
<feature type="region of interest" description="Disordered" evidence="1">
    <location>
        <begin position="218"/>
        <end position="268"/>
    </location>
</feature>
<evidence type="ECO:0000313" key="2">
    <source>
        <dbReference type="EMBL" id="MFC5663980.1"/>
    </source>
</evidence>
<sequence>MEILGVLLGLALLFGLGVVVLVIVGLVKAARAVGEKMERQEAKARRAVENVTLKAKTYTQTGPQGQISAVRLRLRTSLDNTRQVLEGAVGQDGQLGESLALLARLDTHAAELDGELRRLEREPDAGRVTAKLPELRERAERITHSAETMRWAAQDRMHRFADDELGRLSKECEDEAGALRHWDAAPGASASGGSAGFAAGAAGAGGIAGSAAGAAGSAGAAREAGAGRPGLTDGRGGRPSAEELLGLTDPVAKLAQRLRKPTAGPSAG</sequence>
<dbReference type="EMBL" id="JBHSOF010000014">
    <property type="protein sequence ID" value="MFC5663980.1"/>
    <property type="molecule type" value="Genomic_DNA"/>
</dbReference>
<proteinExistence type="predicted"/>
<organism evidence="2 3">
    <name type="scientific">Kitasatospora misakiensis</name>
    <dbReference type="NCBI Taxonomy" id="67330"/>
    <lineage>
        <taxon>Bacteria</taxon>
        <taxon>Bacillati</taxon>
        <taxon>Actinomycetota</taxon>
        <taxon>Actinomycetes</taxon>
        <taxon>Kitasatosporales</taxon>
        <taxon>Streptomycetaceae</taxon>
        <taxon>Kitasatospora</taxon>
    </lineage>
</organism>
<accession>A0ABW0X2I3</accession>
<evidence type="ECO:0000256" key="1">
    <source>
        <dbReference type="SAM" id="MobiDB-lite"/>
    </source>
</evidence>
<gene>
    <name evidence="2" type="ORF">ACFP3U_13420</name>
</gene>
<dbReference type="Proteomes" id="UP001595975">
    <property type="component" value="Unassembled WGS sequence"/>
</dbReference>
<protein>
    <recommendedName>
        <fullName evidence="4">Secreted protein</fullName>
    </recommendedName>
</protein>
<reference evidence="3" key="1">
    <citation type="journal article" date="2019" name="Int. J. Syst. Evol. Microbiol.">
        <title>The Global Catalogue of Microorganisms (GCM) 10K type strain sequencing project: providing services to taxonomists for standard genome sequencing and annotation.</title>
        <authorList>
            <consortium name="The Broad Institute Genomics Platform"/>
            <consortium name="The Broad Institute Genome Sequencing Center for Infectious Disease"/>
            <person name="Wu L."/>
            <person name="Ma J."/>
        </authorList>
    </citation>
    <scope>NUCLEOTIDE SEQUENCE [LARGE SCALE GENOMIC DNA]</scope>
    <source>
        <strain evidence="3">CGMCC 4.1437</strain>
    </source>
</reference>
<name>A0ABW0X2I3_9ACTN</name>
<keyword evidence="3" id="KW-1185">Reference proteome</keyword>